<comment type="caution">
    <text evidence="2">The sequence shown here is derived from an EMBL/GenBank/DDBJ whole genome shotgun (WGS) entry which is preliminary data.</text>
</comment>
<proteinExistence type="predicted"/>
<organism evidence="2 3">
    <name type="scientific">Desmophyllum pertusum</name>
    <dbReference type="NCBI Taxonomy" id="174260"/>
    <lineage>
        <taxon>Eukaryota</taxon>
        <taxon>Metazoa</taxon>
        <taxon>Cnidaria</taxon>
        <taxon>Anthozoa</taxon>
        <taxon>Hexacorallia</taxon>
        <taxon>Scleractinia</taxon>
        <taxon>Caryophylliina</taxon>
        <taxon>Caryophylliidae</taxon>
        <taxon>Desmophyllum</taxon>
    </lineage>
</organism>
<feature type="compositionally biased region" description="Acidic residues" evidence="1">
    <location>
        <begin position="64"/>
        <end position="77"/>
    </location>
</feature>
<evidence type="ECO:0000313" key="3">
    <source>
        <dbReference type="Proteomes" id="UP001163046"/>
    </source>
</evidence>
<dbReference type="Proteomes" id="UP001163046">
    <property type="component" value="Unassembled WGS sequence"/>
</dbReference>
<gene>
    <name evidence="2" type="ORF">OS493_011789</name>
</gene>
<sequence length="113" mass="12527">MASKVDEESEEGRESVVEHLQKKEEKDDEFIAEEVTNDKDSEERCKLPENAQIVEEVIGNFSGEESESETFQDAVEDLNEKMDSCKTPPDGGGNDGEIQAESEVVEEEGKANS</sequence>
<reference evidence="2" key="1">
    <citation type="submission" date="2023-01" db="EMBL/GenBank/DDBJ databases">
        <title>Genome assembly of the deep-sea coral Lophelia pertusa.</title>
        <authorList>
            <person name="Herrera S."/>
            <person name="Cordes E."/>
        </authorList>
    </citation>
    <scope>NUCLEOTIDE SEQUENCE</scope>
    <source>
        <strain evidence="2">USNM1676648</strain>
        <tissue evidence="2">Polyp</tissue>
    </source>
</reference>
<keyword evidence="3" id="KW-1185">Reference proteome</keyword>
<evidence type="ECO:0000256" key="1">
    <source>
        <dbReference type="SAM" id="MobiDB-lite"/>
    </source>
</evidence>
<dbReference type="EMBL" id="MU827782">
    <property type="protein sequence ID" value="KAJ7336575.1"/>
    <property type="molecule type" value="Genomic_DNA"/>
</dbReference>
<feature type="region of interest" description="Disordered" evidence="1">
    <location>
        <begin position="1"/>
        <end position="43"/>
    </location>
</feature>
<protein>
    <submittedName>
        <fullName evidence="2">Uncharacterized protein</fullName>
    </submittedName>
</protein>
<accession>A0A9X0CFT4</accession>
<evidence type="ECO:0000313" key="2">
    <source>
        <dbReference type="EMBL" id="KAJ7336575.1"/>
    </source>
</evidence>
<feature type="region of interest" description="Disordered" evidence="1">
    <location>
        <begin position="59"/>
        <end position="113"/>
    </location>
</feature>
<name>A0A9X0CFT4_9CNID</name>
<feature type="compositionally biased region" description="Basic and acidic residues" evidence="1">
    <location>
        <begin position="1"/>
        <end position="25"/>
    </location>
</feature>
<dbReference type="AlphaFoldDB" id="A0A9X0CFT4"/>